<comment type="caution">
    <text evidence="2">The sequence shown here is derived from an EMBL/GenBank/DDBJ whole genome shotgun (WGS) entry which is preliminary data.</text>
</comment>
<dbReference type="AlphaFoldDB" id="A0A9P4L5B3"/>
<protein>
    <submittedName>
        <fullName evidence="2">Uncharacterized protein</fullName>
    </submittedName>
</protein>
<proteinExistence type="predicted"/>
<organism evidence="2 3">
    <name type="scientific">Cucurbitaria berberidis CBS 394.84</name>
    <dbReference type="NCBI Taxonomy" id="1168544"/>
    <lineage>
        <taxon>Eukaryota</taxon>
        <taxon>Fungi</taxon>
        <taxon>Dikarya</taxon>
        <taxon>Ascomycota</taxon>
        <taxon>Pezizomycotina</taxon>
        <taxon>Dothideomycetes</taxon>
        <taxon>Pleosporomycetidae</taxon>
        <taxon>Pleosporales</taxon>
        <taxon>Pleosporineae</taxon>
        <taxon>Cucurbitariaceae</taxon>
        <taxon>Cucurbitaria</taxon>
    </lineage>
</organism>
<reference evidence="2" key="1">
    <citation type="submission" date="2020-01" db="EMBL/GenBank/DDBJ databases">
        <authorList>
            <consortium name="DOE Joint Genome Institute"/>
            <person name="Haridas S."/>
            <person name="Albert R."/>
            <person name="Binder M."/>
            <person name="Bloem J."/>
            <person name="Labutti K."/>
            <person name="Salamov A."/>
            <person name="Andreopoulos B."/>
            <person name="Baker S.E."/>
            <person name="Barry K."/>
            <person name="Bills G."/>
            <person name="Bluhm B.H."/>
            <person name="Cannon C."/>
            <person name="Castanera R."/>
            <person name="Culley D.E."/>
            <person name="Daum C."/>
            <person name="Ezra D."/>
            <person name="Gonzalez J.B."/>
            <person name="Henrissat B."/>
            <person name="Kuo A."/>
            <person name="Liang C."/>
            <person name="Lipzen A."/>
            <person name="Lutzoni F."/>
            <person name="Magnuson J."/>
            <person name="Mondo S."/>
            <person name="Nolan M."/>
            <person name="Ohm R."/>
            <person name="Pangilinan J."/>
            <person name="Park H.-J."/>
            <person name="Ramirez L."/>
            <person name="Alfaro M."/>
            <person name="Sun H."/>
            <person name="Tritt A."/>
            <person name="Yoshinaga Y."/>
            <person name="Zwiers L.-H."/>
            <person name="Turgeon B.G."/>
            <person name="Goodwin S.B."/>
            <person name="Spatafora J.W."/>
            <person name="Crous P.W."/>
            <person name="Grigoriev I.V."/>
        </authorList>
    </citation>
    <scope>NUCLEOTIDE SEQUENCE</scope>
    <source>
        <strain evidence="2">CBS 394.84</strain>
    </source>
</reference>
<accession>A0A9P4L5B3</accession>
<dbReference type="EMBL" id="ML976618">
    <property type="protein sequence ID" value="KAF1842167.1"/>
    <property type="molecule type" value="Genomic_DNA"/>
</dbReference>
<dbReference type="RefSeq" id="XP_040784730.1">
    <property type="nucleotide sequence ID" value="XM_040937263.1"/>
</dbReference>
<dbReference type="OrthoDB" id="3687864at2759"/>
<evidence type="ECO:0000313" key="3">
    <source>
        <dbReference type="Proteomes" id="UP000800039"/>
    </source>
</evidence>
<keyword evidence="3" id="KW-1185">Reference proteome</keyword>
<dbReference type="Proteomes" id="UP000800039">
    <property type="component" value="Unassembled WGS sequence"/>
</dbReference>
<feature type="region of interest" description="Disordered" evidence="1">
    <location>
        <begin position="163"/>
        <end position="184"/>
    </location>
</feature>
<gene>
    <name evidence="2" type="ORF">K460DRAFT_409586</name>
</gene>
<dbReference type="GeneID" id="63854513"/>
<name>A0A9P4L5B3_9PLEO</name>
<evidence type="ECO:0000313" key="2">
    <source>
        <dbReference type="EMBL" id="KAF1842167.1"/>
    </source>
</evidence>
<evidence type="ECO:0000256" key="1">
    <source>
        <dbReference type="SAM" id="MobiDB-lite"/>
    </source>
</evidence>
<sequence length="252" mass="28364">MCIAYFADHRSCYHTHFLGAYHCTDAHCTAQHIFYIEDSGNDCETCIAMHGKQLDPDCVPVQYDTPDEDFDIDFTKEGAFDKVVKVSRGVYQRSEASLSDIDSETSHWREDRTTDEEECAFSNKPTLYREQNGISVPEGHQATLSSPNTTGHRGLVRDQLACLPQSPEPEGAGPFRPSPNTTQHRNLVNDQLAHLRNHLAYQQPVQPIVLPNMPHVPYYTPPAEAMGAQSPSPFYEGYPAHVQMPWPHTKIP</sequence>